<dbReference type="EMBL" id="CAUYUJ010016316">
    <property type="protein sequence ID" value="CAK0863926.1"/>
    <property type="molecule type" value="Genomic_DNA"/>
</dbReference>
<keyword evidence="3" id="KW-1185">Reference proteome</keyword>
<name>A0ABN9UUX9_9DINO</name>
<feature type="non-terminal residue" evidence="2">
    <location>
        <position position="345"/>
    </location>
</feature>
<evidence type="ECO:0000313" key="2">
    <source>
        <dbReference type="EMBL" id="CAK0863926.1"/>
    </source>
</evidence>
<organism evidence="2 3">
    <name type="scientific">Prorocentrum cordatum</name>
    <dbReference type="NCBI Taxonomy" id="2364126"/>
    <lineage>
        <taxon>Eukaryota</taxon>
        <taxon>Sar</taxon>
        <taxon>Alveolata</taxon>
        <taxon>Dinophyceae</taxon>
        <taxon>Prorocentrales</taxon>
        <taxon>Prorocentraceae</taxon>
        <taxon>Prorocentrum</taxon>
    </lineage>
</organism>
<accession>A0ABN9UUX9</accession>
<evidence type="ECO:0000313" key="3">
    <source>
        <dbReference type="Proteomes" id="UP001189429"/>
    </source>
</evidence>
<feature type="region of interest" description="Disordered" evidence="1">
    <location>
        <begin position="113"/>
        <end position="181"/>
    </location>
</feature>
<sequence length="345" mass="37664">DMESKKAEHRKLVVELNRQVVDISQDSAPAVAPISVAGILDGSIEEIPLSFAGLGFDDAEYEMDANDRKELAERSARLKSELSNAVKQMLGQAAEKAKLFKEEQGAMALRLAGKRRRQGSGPEDPGPAGAAAAEAATRGKDGEAEDADATRPLPEGADPRDEVAECDRRTPSAETAGSLRPADRFWSNKTVDLDWPQVGGFLVPALDRPDEGTSLIGKQYCKQLHAEPEGVMLVAMGRRPVVMGPSPDVADPARQQAIQDFADMRADLRDWAAAWFDSHTELETDSGHWRRWCKASLGAKLADGGNEPLRRLLRSWFPDRDWDSILDGLCLGGRRQAEPRSIAFL</sequence>
<feature type="compositionally biased region" description="Basic and acidic residues" evidence="1">
    <location>
        <begin position="157"/>
        <end position="171"/>
    </location>
</feature>
<protein>
    <recommendedName>
        <fullName evidence="4">Rab3 GTPase-activating protein catalytic subunit</fullName>
    </recommendedName>
</protein>
<feature type="non-terminal residue" evidence="2">
    <location>
        <position position="1"/>
    </location>
</feature>
<proteinExistence type="predicted"/>
<dbReference type="Proteomes" id="UP001189429">
    <property type="component" value="Unassembled WGS sequence"/>
</dbReference>
<gene>
    <name evidence="2" type="ORF">PCOR1329_LOCUS51946</name>
</gene>
<reference evidence="2" key="1">
    <citation type="submission" date="2023-10" db="EMBL/GenBank/DDBJ databases">
        <authorList>
            <person name="Chen Y."/>
            <person name="Shah S."/>
            <person name="Dougan E. K."/>
            <person name="Thang M."/>
            <person name="Chan C."/>
        </authorList>
    </citation>
    <scope>NUCLEOTIDE SEQUENCE [LARGE SCALE GENOMIC DNA]</scope>
</reference>
<comment type="caution">
    <text evidence="2">The sequence shown here is derived from an EMBL/GenBank/DDBJ whole genome shotgun (WGS) entry which is preliminary data.</text>
</comment>
<evidence type="ECO:0000256" key="1">
    <source>
        <dbReference type="SAM" id="MobiDB-lite"/>
    </source>
</evidence>
<feature type="compositionally biased region" description="Low complexity" evidence="1">
    <location>
        <begin position="121"/>
        <end position="136"/>
    </location>
</feature>
<evidence type="ECO:0008006" key="4">
    <source>
        <dbReference type="Google" id="ProtNLM"/>
    </source>
</evidence>